<sequence length="253" mass="29091">HIELTISRNSYYLIFFRLLCVVCHTYGIDQYLHRQYGKCTNRSKKSNESLNFTVKCLKEAMREPSMFVLGLQQMLSTVDTQKSLKQQLSDALAQNGTLKKTIEEHAAMQDAMENLQRQNETLTRRVGEIKKQMTDYKGKICALEKELNGLGFSSDESIAKKQMEIALQRRANKTHDGQVLSKIGEMTACDEAYAGSESQNKSKEMELLNKREKLLTKLTDRMRQSSALTLDDEERSMLQHVQFHLEAEIQTLK</sequence>
<dbReference type="Proteomes" id="UP001164746">
    <property type="component" value="Chromosome 10"/>
</dbReference>
<gene>
    <name evidence="2" type="ORF">MAR_031847</name>
</gene>
<keyword evidence="3" id="KW-1185">Reference proteome</keyword>
<name>A0ABY7F4W9_MYAAR</name>
<dbReference type="EMBL" id="CP111021">
    <property type="protein sequence ID" value="WAR17253.1"/>
    <property type="molecule type" value="Genomic_DNA"/>
</dbReference>
<organism evidence="2 3">
    <name type="scientific">Mya arenaria</name>
    <name type="common">Soft-shell clam</name>
    <dbReference type="NCBI Taxonomy" id="6604"/>
    <lineage>
        <taxon>Eukaryota</taxon>
        <taxon>Metazoa</taxon>
        <taxon>Spiralia</taxon>
        <taxon>Lophotrochozoa</taxon>
        <taxon>Mollusca</taxon>
        <taxon>Bivalvia</taxon>
        <taxon>Autobranchia</taxon>
        <taxon>Heteroconchia</taxon>
        <taxon>Euheterodonta</taxon>
        <taxon>Imparidentia</taxon>
        <taxon>Neoheterodontei</taxon>
        <taxon>Myida</taxon>
        <taxon>Myoidea</taxon>
        <taxon>Myidae</taxon>
        <taxon>Mya</taxon>
    </lineage>
</organism>
<feature type="coiled-coil region" evidence="1">
    <location>
        <begin position="98"/>
        <end position="132"/>
    </location>
</feature>
<keyword evidence="1" id="KW-0175">Coiled coil</keyword>
<evidence type="ECO:0000313" key="3">
    <source>
        <dbReference type="Proteomes" id="UP001164746"/>
    </source>
</evidence>
<reference evidence="2" key="1">
    <citation type="submission" date="2022-11" db="EMBL/GenBank/DDBJ databases">
        <title>Centuries of genome instability and evolution in soft-shell clam transmissible cancer (bioRxiv).</title>
        <authorList>
            <person name="Hart S.F.M."/>
            <person name="Yonemitsu M.A."/>
            <person name="Giersch R.M."/>
            <person name="Beal B.F."/>
            <person name="Arriagada G."/>
            <person name="Davis B.W."/>
            <person name="Ostrander E.A."/>
            <person name="Goff S.P."/>
            <person name="Metzger M.J."/>
        </authorList>
    </citation>
    <scope>NUCLEOTIDE SEQUENCE</scope>
    <source>
        <strain evidence="2">MELC-2E11</strain>
        <tissue evidence="2">Siphon/mantle</tissue>
    </source>
</reference>
<proteinExistence type="predicted"/>
<accession>A0ABY7F4W9</accession>
<evidence type="ECO:0000313" key="2">
    <source>
        <dbReference type="EMBL" id="WAR17253.1"/>
    </source>
</evidence>
<evidence type="ECO:0000256" key="1">
    <source>
        <dbReference type="SAM" id="Coils"/>
    </source>
</evidence>
<protein>
    <submittedName>
        <fullName evidence="2">Uncharacterized protein</fullName>
    </submittedName>
</protein>
<feature type="non-terminal residue" evidence="2">
    <location>
        <position position="1"/>
    </location>
</feature>